<feature type="region of interest" description="Disordered" evidence="1">
    <location>
        <begin position="234"/>
        <end position="253"/>
    </location>
</feature>
<dbReference type="SMART" id="SM00317">
    <property type="entry name" value="SET"/>
    <property type="match status" value="1"/>
</dbReference>
<evidence type="ECO:0000259" key="2">
    <source>
        <dbReference type="PROSITE" id="PS50280"/>
    </source>
</evidence>
<keyword evidence="4" id="KW-1185">Reference proteome</keyword>
<organism evidence="3 4">
    <name type="scientific">Rhizodiscina lignyota</name>
    <dbReference type="NCBI Taxonomy" id="1504668"/>
    <lineage>
        <taxon>Eukaryota</taxon>
        <taxon>Fungi</taxon>
        <taxon>Dikarya</taxon>
        <taxon>Ascomycota</taxon>
        <taxon>Pezizomycotina</taxon>
        <taxon>Dothideomycetes</taxon>
        <taxon>Pleosporomycetidae</taxon>
        <taxon>Aulographales</taxon>
        <taxon>Rhizodiscinaceae</taxon>
        <taxon>Rhizodiscina</taxon>
    </lineage>
</organism>
<dbReference type="AlphaFoldDB" id="A0A9P4IJ72"/>
<sequence length="284" mass="31993">MKIANTVFEIRQTENHGLGMFATEYIPYGTRILAESPLVVIPFGHYLKKDIEEALCDKTAAEHEIFFSLASAHGQPTELWPSKIFPNIPEREKQRIQELHDARTGPEKTAMSVFMTNAMTWGDNGQGAAVFPTASRINHSCVPNAHFAWNQNLDNGKGMETVHAIYDIEKGEEIEVTYCDIFYDPAMRKWELQHYGFRCACPACVGPGSNGVLDPNCFAARSMMRRYRLREINDSLEEGKHGPPGHKKPYRDRRSELNGQSFLLMQAAGLMIDEGLVTPQLGEM</sequence>
<reference evidence="3" key="1">
    <citation type="journal article" date="2020" name="Stud. Mycol.">
        <title>101 Dothideomycetes genomes: a test case for predicting lifestyles and emergence of pathogens.</title>
        <authorList>
            <person name="Haridas S."/>
            <person name="Albert R."/>
            <person name="Binder M."/>
            <person name="Bloem J."/>
            <person name="Labutti K."/>
            <person name="Salamov A."/>
            <person name="Andreopoulos B."/>
            <person name="Baker S."/>
            <person name="Barry K."/>
            <person name="Bills G."/>
            <person name="Bluhm B."/>
            <person name="Cannon C."/>
            <person name="Castanera R."/>
            <person name="Culley D."/>
            <person name="Daum C."/>
            <person name="Ezra D."/>
            <person name="Gonzalez J."/>
            <person name="Henrissat B."/>
            <person name="Kuo A."/>
            <person name="Liang C."/>
            <person name="Lipzen A."/>
            <person name="Lutzoni F."/>
            <person name="Magnuson J."/>
            <person name="Mondo S."/>
            <person name="Nolan M."/>
            <person name="Ohm R."/>
            <person name="Pangilinan J."/>
            <person name="Park H.-J."/>
            <person name="Ramirez L."/>
            <person name="Alfaro M."/>
            <person name="Sun H."/>
            <person name="Tritt A."/>
            <person name="Yoshinaga Y."/>
            <person name="Zwiers L.-H."/>
            <person name="Turgeon B."/>
            <person name="Goodwin S."/>
            <person name="Spatafora J."/>
            <person name="Crous P."/>
            <person name="Grigoriev I."/>
        </authorList>
    </citation>
    <scope>NUCLEOTIDE SEQUENCE</scope>
    <source>
        <strain evidence="3">CBS 133067</strain>
    </source>
</reference>
<dbReference type="Pfam" id="PF00856">
    <property type="entry name" value="SET"/>
    <property type="match status" value="1"/>
</dbReference>
<accession>A0A9P4IJ72</accession>
<dbReference type="PROSITE" id="PS50280">
    <property type="entry name" value="SET"/>
    <property type="match status" value="1"/>
</dbReference>
<proteinExistence type="predicted"/>
<dbReference type="OrthoDB" id="265717at2759"/>
<dbReference type="InterPro" id="IPR053185">
    <property type="entry name" value="SET_domain_protein"/>
</dbReference>
<evidence type="ECO:0000256" key="1">
    <source>
        <dbReference type="SAM" id="MobiDB-lite"/>
    </source>
</evidence>
<dbReference type="InterPro" id="IPR001214">
    <property type="entry name" value="SET_dom"/>
</dbReference>
<feature type="domain" description="SET" evidence="2">
    <location>
        <begin position="6"/>
        <end position="179"/>
    </location>
</feature>
<dbReference type="InterPro" id="IPR046341">
    <property type="entry name" value="SET_dom_sf"/>
</dbReference>
<protein>
    <submittedName>
        <fullName evidence="3">SET domain-containing protein</fullName>
    </submittedName>
</protein>
<dbReference type="Proteomes" id="UP000799772">
    <property type="component" value="Unassembled WGS sequence"/>
</dbReference>
<dbReference type="SUPFAM" id="SSF82199">
    <property type="entry name" value="SET domain"/>
    <property type="match status" value="1"/>
</dbReference>
<dbReference type="CDD" id="cd20071">
    <property type="entry name" value="SET_SMYD"/>
    <property type="match status" value="1"/>
</dbReference>
<gene>
    <name evidence="3" type="ORF">NA57DRAFT_32819</name>
</gene>
<evidence type="ECO:0000313" key="4">
    <source>
        <dbReference type="Proteomes" id="UP000799772"/>
    </source>
</evidence>
<evidence type="ECO:0000313" key="3">
    <source>
        <dbReference type="EMBL" id="KAF2102560.1"/>
    </source>
</evidence>
<dbReference type="EMBL" id="ML978122">
    <property type="protein sequence ID" value="KAF2102560.1"/>
    <property type="molecule type" value="Genomic_DNA"/>
</dbReference>
<dbReference type="PANTHER" id="PTHR47332:SF2">
    <property type="entry name" value="SET-6"/>
    <property type="match status" value="1"/>
</dbReference>
<dbReference type="Gene3D" id="2.170.270.10">
    <property type="entry name" value="SET domain"/>
    <property type="match status" value="1"/>
</dbReference>
<comment type="caution">
    <text evidence="3">The sequence shown here is derived from an EMBL/GenBank/DDBJ whole genome shotgun (WGS) entry which is preliminary data.</text>
</comment>
<dbReference type="PANTHER" id="PTHR47332">
    <property type="entry name" value="SET DOMAIN-CONTAINING PROTEIN 5"/>
    <property type="match status" value="1"/>
</dbReference>
<name>A0A9P4IJ72_9PEZI</name>